<proteinExistence type="inferred from homology"/>
<dbReference type="InterPro" id="IPR020084">
    <property type="entry name" value="NUDIX_hydrolase_CS"/>
</dbReference>
<name>A0ABV4R5W2_9ACTN</name>
<gene>
    <name evidence="7" type="ORF">SM436_31680</name>
</gene>
<dbReference type="SUPFAM" id="SSF55811">
    <property type="entry name" value="Nudix"/>
    <property type="match status" value="1"/>
</dbReference>
<dbReference type="CDD" id="cd18876">
    <property type="entry name" value="NUDIX_Hydrolase"/>
    <property type="match status" value="1"/>
</dbReference>
<evidence type="ECO:0000259" key="6">
    <source>
        <dbReference type="PROSITE" id="PS51462"/>
    </source>
</evidence>
<accession>A0ABV4R5W2</accession>
<dbReference type="GO" id="GO:0016787">
    <property type="term" value="F:hydrolase activity"/>
    <property type="evidence" value="ECO:0007669"/>
    <property type="project" value="UniProtKB-KW"/>
</dbReference>
<dbReference type="PRINTS" id="PR00502">
    <property type="entry name" value="NUDIXFAMILY"/>
</dbReference>
<evidence type="ECO:0000313" key="7">
    <source>
        <dbReference type="EMBL" id="MFA1558272.1"/>
    </source>
</evidence>
<dbReference type="EC" id="3.6.-.-" evidence="7"/>
<dbReference type="PROSITE" id="PS51462">
    <property type="entry name" value="NUDIX"/>
    <property type="match status" value="1"/>
</dbReference>
<evidence type="ECO:0000313" key="8">
    <source>
        <dbReference type="Proteomes" id="UP001569904"/>
    </source>
</evidence>
<keyword evidence="3 5" id="KW-0378">Hydrolase</keyword>
<comment type="caution">
    <text evidence="7">The sequence shown here is derived from an EMBL/GenBank/DDBJ whole genome shotgun (WGS) entry which is preliminary data.</text>
</comment>
<dbReference type="Pfam" id="PF00293">
    <property type="entry name" value="NUDIX"/>
    <property type="match status" value="1"/>
</dbReference>
<comment type="cofactor">
    <cofactor evidence="1">
        <name>Mg(2+)</name>
        <dbReference type="ChEBI" id="CHEBI:18420"/>
    </cofactor>
</comment>
<comment type="similarity">
    <text evidence="2 5">Belongs to the Nudix hydrolase family.</text>
</comment>
<keyword evidence="8" id="KW-1185">Reference proteome</keyword>
<reference evidence="7 8" key="1">
    <citation type="submission" date="2023-11" db="EMBL/GenBank/DDBJ databases">
        <title>Actinomadura monticuli sp. nov., isolated from volcanic ash.</title>
        <authorList>
            <person name="Lee S.D."/>
            <person name="Yang H."/>
            <person name="Kim I.S."/>
        </authorList>
    </citation>
    <scope>NUCLEOTIDE SEQUENCE [LARGE SCALE GENOMIC DNA]</scope>
    <source>
        <strain evidence="7 8">DSM 45346</strain>
    </source>
</reference>
<dbReference type="InterPro" id="IPR015797">
    <property type="entry name" value="NUDIX_hydrolase-like_dom_sf"/>
</dbReference>
<dbReference type="PROSITE" id="PS00893">
    <property type="entry name" value="NUDIX_BOX"/>
    <property type="match status" value="1"/>
</dbReference>
<dbReference type="RefSeq" id="WP_371945242.1">
    <property type="nucleotide sequence ID" value="NZ_JAXCEH010000029.1"/>
</dbReference>
<dbReference type="Proteomes" id="UP001569904">
    <property type="component" value="Unassembled WGS sequence"/>
</dbReference>
<dbReference type="PANTHER" id="PTHR43046">
    <property type="entry name" value="GDP-MANNOSE MANNOSYL HYDROLASE"/>
    <property type="match status" value="1"/>
</dbReference>
<evidence type="ECO:0000256" key="3">
    <source>
        <dbReference type="ARBA" id="ARBA00022801"/>
    </source>
</evidence>
<dbReference type="PANTHER" id="PTHR43046:SF12">
    <property type="entry name" value="GDP-MANNOSE MANNOSYL HYDROLASE"/>
    <property type="match status" value="1"/>
</dbReference>
<dbReference type="InterPro" id="IPR000086">
    <property type="entry name" value="NUDIX_hydrolase_dom"/>
</dbReference>
<dbReference type="Gene3D" id="3.90.79.10">
    <property type="entry name" value="Nucleoside Triphosphate Pyrophosphohydrolase"/>
    <property type="match status" value="1"/>
</dbReference>
<evidence type="ECO:0000256" key="2">
    <source>
        <dbReference type="ARBA" id="ARBA00005582"/>
    </source>
</evidence>
<feature type="domain" description="Nudix hydrolase" evidence="6">
    <location>
        <begin position="16"/>
        <end position="145"/>
    </location>
</feature>
<dbReference type="InterPro" id="IPR020476">
    <property type="entry name" value="Nudix_hydrolase"/>
</dbReference>
<sequence>MNQPHLDPPEWYASLPTVYASAVVLFTDGSDRVLLVKPNYRPHWSLPGGVVEDGEAPHECAVREVAEELGLSIEVGDLLVVDWVPPGGDRPRSMANYLFDGGEISDLGAVRLQAEELEQAEFVAWEDAVARLPANTRRRIPAARAARRDGRTVYLPGTPEIG</sequence>
<dbReference type="EMBL" id="JAXCEH010000029">
    <property type="protein sequence ID" value="MFA1558272.1"/>
    <property type="molecule type" value="Genomic_DNA"/>
</dbReference>
<protein>
    <submittedName>
        <fullName evidence="7">NUDIX hydrolase</fullName>
        <ecNumber evidence="7">3.6.-.-</ecNumber>
    </submittedName>
</protein>
<evidence type="ECO:0000256" key="5">
    <source>
        <dbReference type="RuleBase" id="RU003476"/>
    </source>
</evidence>
<keyword evidence="4" id="KW-0460">Magnesium</keyword>
<evidence type="ECO:0000256" key="4">
    <source>
        <dbReference type="ARBA" id="ARBA00022842"/>
    </source>
</evidence>
<organism evidence="7 8">
    <name type="scientific">Actinomadura chokoriensis</name>
    <dbReference type="NCBI Taxonomy" id="454156"/>
    <lineage>
        <taxon>Bacteria</taxon>
        <taxon>Bacillati</taxon>
        <taxon>Actinomycetota</taxon>
        <taxon>Actinomycetes</taxon>
        <taxon>Streptosporangiales</taxon>
        <taxon>Thermomonosporaceae</taxon>
        <taxon>Actinomadura</taxon>
    </lineage>
</organism>
<evidence type="ECO:0000256" key="1">
    <source>
        <dbReference type="ARBA" id="ARBA00001946"/>
    </source>
</evidence>